<reference evidence="1 2" key="1">
    <citation type="journal article" date="2023" name="Genome Announc.">
        <title>Pan-Genome Analyses of the Genus Cohnella and Proposal of the Novel Species Cohnella silvisoli sp. nov., Isolated from Forest Soil.</title>
        <authorList>
            <person name="Wang C."/>
            <person name="Mao L."/>
            <person name="Bao G."/>
            <person name="Zhu H."/>
        </authorList>
    </citation>
    <scope>NUCLEOTIDE SEQUENCE [LARGE SCALE GENOMIC DNA]</scope>
    <source>
        <strain evidence="1 2">NL03-T5-1</strain>
    </source>
</reference>
<organism evidence="1 2">
    <name type="scientific">Cohnella silvisoli</name>
    <dbReference type="NCBI Taxonomy" id="2873699"/>
    <lineage>
        <taxon>Bacteria</taxon>
        <taxon>Bacillati</taxon>
        <taxon>Bacillota</taxon>
        <taxon>Bacilli</taxon>
        <taxon>Bacillales</taxon>
        <taxon>Paenibacillaceae</taxon>
        <taxon>Cohnella</taxon>
    </lineage>
</organism>
<dbReference type="EMBL" id="JASKHM010000020">
    <property type="protein sequence ID" value="MEQ4486284.1"/>
    <property type="molecule type" value="Genomic_DNA"/>
</dbReference>
<sequence>MGSKWDPSKWEIHRLYSRHPDLYKLLPPTTLLSLNSLSEYLDKYHSVYIKGKNEHTGLGIIKAWKTDDGYRFVKVKGEPVDVRSIEDLYHKLRDGRRGNSVLVQRAIDVAHIEERPFSIRVMLMRDGKEKWQYAGMLAKVAGERSIVTNVRRGGGYATTIEDALVKSLGYGRERIESVKRELIDDSFKLIRYAMKSDYRSYETGIDFGIDRKGKIWVIEVNLAYPSYGLFNRLEDKTYYRKIKSLAADYKMSRTKSG</sequence>
<dbReference type="InterPro" id="IPR026838">
    <property type="entry name" value="YheC/D"/>
</dbReference>
<dbReference type="Proteomes" id="UP001493487">
    <property type="component" value="Unassembled WGS sequence"/>
</dbReference>
<proteinExistence type="predicted"/>
<protein>
    <submittedName>
        <fullName evidence="1">YheC/YheD family protein</fullName>
    </submittedName>
</protein>
<dbReference type="SUPFAM" id="SSF56059">
    <property type="entry name" value="Glutathione synthetase ATP-binding domain-like"/>
    <property type="match status" value="1"/>
</dbReference>
<gene>
    <name evidence="1" type="ORF">QJS35_28265</name>
</gene>
<keyword evidence="2" id="KW-1185">Reference proteome</keyword>
<evidence type="ECO:0000313" key="2">
    <source>
        <dbReference type="Proteomes" id="UP001493487"/>
    </source>
</evidence>
<name>A0ABV1L1U2_9BACL</name>
<dbReference type="Gene3D" id="3.30.470.20">
    <property type="entry name" value="ATP-grasp fold, B domain"/>
    <property type="match status" value="1"/>
</dbReference>
<dbReference type="Pfam" id="PF14398">
    <property type="entry name" value="ATPgrasp_YheCD"/>
    <property type="match status" value="1"/>
</dbReference>
<accession>A0ABV1L1U2</accession>
<comment type="caution">
    <text evidence="1">The sequence shown here is derived from an EMBL/GenBank/DDBJ whole genome shotgun (WGS) entry which is preliminary data.</text>
</comment>
<dbReference type="RefSeq" id="WP_255678900.1">
    <property type="nucleotide sequence ID" value="NZ_JAIOAP010000022.1"/>
</dbReference>
<evidence type="ECO:0000313" key="1">
    <source>
        <dbReference type="EMBL" id="MEQ4486284.1"/>
    </source>
</evidence>